<sequence>MSDFQQQQTCSSISNSLGSGITLSHLQSPPQAQNGGGPARILIHSSHSVQLNSPAPASTPPTPHLSHPPLQQTYQAIMVKDESSQQQQQQQQACARPGALPSPPSADSSFTTVTHYEMPAAMQNMKEQFKRCNPRLVQYYDAPRRQLRTPYPIGNHVPAPKEPPTFAFLNGTKFYELQYERRIPPSQGMEQHISMGPPMVPPPLNRSQSMHASMMPTQFAPTPQQAPPTQQTGSSKPAPKKSRSVSDADHFHNPMMAANQQNQQMMANMQPGNGQMQQQAQPHYMPHMGQQPQQQMNSSYQMPPLNRSMSAGYMMTGGNQMMQQSMMQGQQGMPQMHQMDMNQARYGAPQNGPMSSQPQQQQQQQKPQQQQQPMMMQSQQPTPQSYSNPGSQQNVQHTQQQIEYYCSGCMNPIQQNQPYIRCNGDASCRRVFHRECSRLTPEAASRLEMESSTCKWVCDNCASLAIR</sequence>
<name>A0A2A2KCN9_9BILA</name>
<dbReference type="SUPFAM" id="SSF57903">
    <property type="entry name" value="FYVE/PHD zinc finger"/>
    <property type="match status" value="1"/>
</dbReference>
<gene>
    <name evidence="7" type="ORF">WR25_26571</name>
</gene>
<protein>
    <recommendedName>
        <fullName evidence="6">PHD-type domain-containing protein</fullName>
    </recommendedName>
</protein>
<dbReference type="Gene3D" id="3.30.40.10">
    <property type="entry name" value="Zinc/RING finger domain, C3HC4 (zinc finger)"/>
    <property type="match status" value="1"/>
</dbReference>
<dbReference type="AlphaFoldDB" id="A0A2A2KCN9"/>
<keyword evidence="3" id="KW-0862">Zinc</keyword>
<evidence type="ECO:0000256" key="1">
    <source>
        <dbReference type="ARBA" id="ARBA00022723"/>
    </source>
</evidence>
<organism evidence="7 8">
    <name type="scientific">Diploscapter pachys</name>
    <dbReference type="NCBI Taxonomy" id="2018661"/>
    <lineage>
        <taxon>Eukaryota</taxon>
        <taxon>Metazoa</taxon>
        <taxon>Ecdysozoa</taxon>
        <taxon>Nematoda</taxon>
        <taxon>Chromadorea</taxon>
        <taxon>Rhabditida</taxon>
        <taxon>Rhabditina</taxon>
        <taxon>Rhabditomorpha</taxon>
        <taxon>Rhabditoidea</taxon>
        <taxon>Rhabditidae</taxon>
        <taxon>Diploscapter</taxon>
    </lineage>
</organism>
<evidence type="ECO:0000256" key="5">
    <source>
        <dbReference type="SAM" id="MobiDB-lite"/>
    </source>
</evidence>
<dbReference type="InterPro" id="IPR011011">
    <property type="entry name" value="Znf_FYVE_PHD"/>
</dbReference>
<feature type="region of interest" description="Disordered" evidence="5">
    <location>
        <begin position="217"/>
        <end position="248"/>
    </location>
</feature>
<proteinExistence type="predicted"/>
<dbReference type="InterPro" id="IPR019787">
    <property type="entry name" value="Znf_PHD-finger"/>
</dbReference>
<reference evidence="7 8" key="1">
    <citation type="journal article" date="2017" name="Curr. Biol.">
        <title>Genome architecture and evolution of a unichromosomal asexual nematode.</title>
        <authorList>
            <person name="Fradin H."/>
            <person name="Zegar C."/>
            <person name="Gutwein M."/>
            <person name="Lucas J."/>
            <person name="Kovtun M."/>
            <person name="Corcoran D."/>
            <person name="Baugh L.R."/>
            <person name="Kiontke K."/>
            <person name="Gunsalus K."/>
            <person name="Fitch D.H."/>
            <person name="Piano F."/>
        </authorList>
    </citation>
    <scope>NUCLEOTIDE SEQUENCE [LARGE SCALE GENOMIC DNA]</scope>
    <source>
        <strain evidence="7">PF1309</strain>
    </source>
</reference>
<feature type="compositionally biased region" description="Low complexity" evidence="5">
    <location>
        <begin position="353"/>
        <end position="385"/>
    </location>
</feature>
<evidence type="ECO:0000256" key="3">
    <source>
        <dbReference type="ARBA" id="ARBA00022833"/>
    </source>
</evidence>
<dbReference type="STRING" id="2018661.A0A2A2KCN9"/>
<dbReference type="OrthoDB" id="5877958at2759"/>
<feature type="domain" description="PHD-type" evidence="6">
    <location>
        <begin position="403"/>
        <end position="464"/>
    </location>
</feature>
<dbReference type="PROSITE" id="PS50016">
    <property type="entry name" value="ZF_PHD_2"/>
    <property type="match status" value="1"/>
</dbReference>
<evidence type="ECO:0000313" key="7">
    <source>
        <dbReference type="EMBL" id="PAV71660.1"/>
    </source>
</evidence>
<keyword evidence="1" id="KW-0479">Metal-binding</keyword>
<feature type="region of interest" description="Disordered" evidence="5">
    <location>
        <begin position="345"/>
        <end position="394"/>
    </location>
</feature>
<evidence type="ECO:0000256" key="4">
    <source>
        <dbReference type="PROSITE-ProRule" id="PRU00146"/>
    </source>
</evidence>
<feature type="region of interest" description="Disordered" evidence="5">
    <location>
        <begin position="1"/>
        <end position="110"/>
    </location>
</feature>
<accession>A0A2A2KCN9</accession>
<feature type="compositionally biased region" description="Polar residues" evidence="5">
    <location>
        <begin position="1"/>
        <end position="33"/>
    </location>
</feature>
<comment type="caution">
    <text evidence="7">The sequence shown here is derived from an EMBL/GenBank/DDBJ whole genome shotgun (WGS) entry which is preliminary data.</text>
</comment>
<evidence type="ECO:0000256" key="2">
    <source>
        <dbReference type="ARBA" id="ARBA00022771"/>
    </source>
</evidence>
<dbReference type="InterPro" id="IPR013083">
    <property type="entry name" value="Znf_RING/FYVE/PHD"/>
</dbReference>
<keyword evidence="2 4" id="KW-0863">Zinc-finger</keyword>
<dbReference type="EMBL" id="LIAE01008950">
    <property type="protein sequence ID" value="PAV71660.1"/>
    <property type="molecule type" value="Genomic_DNA"/>
</dbReference>
<dbReference type="Proteomes" id="UP000218231">
    <property type="component" value="Unassembled WGS sequence"/>
</dbReference>
<dbReference type="GO" id="GO:0008270">
    <property type="term" value="F:zinc ion binding"/>
    <property type="evidence" value="ECO:0007669"/>
    <property type="project" value="UniProtKB-KW"/>
</dbReference>
<keyword evidence="8" id="KW-1185">Reference proteome</keyword>
<evidence type="ECO:0000259" key="6">
    <source>
        <dbReference type="PROSITE" id="PS50016"/>
    </source>
</evidence>
<feature type="compositionally biased region" description="Low complexity" evidence="5">
    <location>
        <begin position="217"/>
        <end position="232"/>
    </location>
</feature>
<evidence type="ECO:0000313" key="8">
    <source>
        <dbReference type="Proteomes" id="UP000218231"/>
    </source>
</evidence>